<evidence type="ECO:0000259" key="2">
    <source>
        <dbReference type="Pfam" id="PF07859"/>
    </source>
</evidence>
<keyword evidence="4" id="KW-1185">Reference proteome</keyword>
<evidence type="ECO:0000256" key="1">
    <source>
        <dbReference type="SAM" id="MobiDB-lite"/>
    </source>
</evidence>
<evidence type="ECO:0000313" key="3">
    <source>
        <dbReference type="EMBL" id="EMR71266.1"/>
    </source>
</evidence>
<name>M7TMX9_EUTLA</name>
<sequence length="350" mass="39485">MDPYTIDLTNQCENSIKLLPQFDTYRTAYKHVNSQPIHAFFLIPKELPPGPRPLLVRFHGGAWSEGEAESFMRPFFLELALKHGAVILTPDYRIRPEHEITDLLEDIGSFWKWIERGDAQQVLRDSLSNRALQLDAHNLLVGGESGGGYITAQTALLGLTDLPIKVLFVQYPALDLARILAEPLPPVEVPVGIDLHLHQHQKRQKQQPNDDDDDDDDDATSGNDEVSSSSSATMVSGYIPYSVVEEHLAGLKPGQICTRAKFGSRMYLMSAMVQAGRLCDLSGEVAFVDPMIPWEHTEGWVEKLRRLYPDVVLHLVYLPTGEHVFDNNHTMETPWLKEPLEFVHKYWPAG</sequence>
<dbReference type="HOGENOM" id="CLU_012494_9_1_1"/>
<dbReference type="OrthoDB" id="19653at2759"/>
<organism evidence="3 4">
    <name type="scientific">Eutypa lata (strain UCR-EL1)</name>
    <name type="common">Grapevine dieback disease fungus</name>
    <name type="synonym">Eutypa armeniacae</name>
    <dbReference type="NCBI Taxonomy" id="1287681"/>
    <lineage>
        <taxon>Eukaryota</taxon>
        <taxon>Fungi</taxon>
        <taxon>Dikarya</taxon>
        <taxon>Ascomycota</taxon>
        <taxon>Pezizomycotina</taxon>
        <taxon>Sordariomycetes</taxon>
        <taxon>Xylariomycetidae</taxon>
        <taxon>Xylariales</taxon>
        <taxon>Diatrypaceae</taxon>
        <taxon>Eutypa</taxon>
    </lineage>
</organism>
<feature type="region of interest" description="Disordered" evidence="1">
    <location>
        <begin position="198"/>
        <end position="232"/>
    </location>
</feature>
<dbReference type="eggNOG" id="ENOG502SP86">
    <property type="taxonomic scope" value="Eukaryota"/>
</dbReference>
<dbReference type="OMA" id="WHGGGFI"/>
<dbReference type="SUPFAM" id="SSF53474">
    <property type="entry name" value="alpha/beta-Hydrolases"/>
    <property type="match status" value="1"/>
</dbReference>
<dbReference type="Pfam" id="PF07859">
    <property type="entry name" value="Abhydrolase_3"/>
    <property type="match status" value="1"/>
</dbReference>
<evidence type="ECO:0000313" key="4">
    <source>
        <dbReference type="Proteomes" id="UP000012174"/>
    </source>
</evidence>
<dbReference type="InterPro" id="IPR013094">
    <property type="entry name" value="AB_hydrolase_3"/>
</dbReference>
<feature type="domain" description="Alpha/beta hydrolase fold-3" evidence="2">
    <location>
        <begin position="55"/>
        <end position="178"/>
    </location>
</feature>
<dbReference type="Proteomes" id="UP000012174">
    <property type="component" value="Unassembled WGS sequence"/>
</dbReference>
<dbReference type="PANTHER" id="PTHR23024:SF24">
    <property type="entry name" value="ALPHA_BETA HYDROLASE FOLD-3 DOMAIN-CONTAINING PROTEIN"/>
    <property type="match status" value="1"/>
</dbReference>
<dbReference type="GO" id="GO:0016787">
    <property type="term" value="F:hydrolase activity"/>
    <property type="evidence" value="ECO:0007669"/>
    <property type="project" value="UniProtKB-KW"/>
</dbReference>
<dbReference type="InterPro" id="IPR029058">
    <property type="entry name" value="AB_hydrolase_fold"/>
</dbReference>
<gene>
    <name evidence="3" type="ORF">UCREL1_1695</name>
</gene>
<reference evidence="4" key="1">
    <citation type="journal article" date="2013" name="Genome Announc.">
        <title>Draft genome sequence of the grapevine dieback fungus Eutypa lata UCR-EL1.</title>
        <authorList>
            <person name="Blanco-Ulate B."/>
            <person name="Rolshausen P.E."/>
            <person name="Cantu D."/>
        </authorList>
    </citation>
    <scope>NUCLEOTIDE SEQUENCE [LARGE SCALE GENOMIC DNA]</scope>
    <source>
        <strain evidence="4">UCR-EL1</strain>
    </source>
</reference>
<dbReference type="AlphaFoldDB" id="M7TMX9"/>
<dbReference type="EMBL" id="KB705670">
    <property type="protein sequence ID" value="EMR71266.1"/>
    <property type="molecule type" value="Genomic_DNA"/>
</dbReference>
<dbReference type="Gene3D" id="3.40.50.1820">
    <property type="entry name" value="alpha/beta hydrolase"/>
    <property type="match status" value="1"/>
</dbReference>
<proteinExistence type="predicted"/>
<dbReference type="KEGG" id="ela:UCREL1_1695"/>
<dbReference type="PANTHER" id="PTHR23024">
    <property type="entry name" value="ARYLACETAMIDE DEACETYLASE"/>
    <property type="match status" value="1"/>
</dbReference>
<protein>
    <submittedName>
        <fullName evidence="3">Putative alpha beta hydrolase fold-3 domain protein</fullName>
    </submittedName>
</protein>
<keyword evidence="3" id="KW-0378">Hydrolase</keyword>
<accession>M7TMX9</accession>
<dbReference type="InterPro" id="IPR050466">
    <property type="entry name" value="Carboxylest/Gibb_receptor"/>
</dbReference>
<feature type="compositionally biased region" description="Acidic residues" evidence="1">
    <location>
        <begin position="209"/>
        <end position="219"/>
    </location>
</feature>